<feature type="non-terminal residue" evidence="5">
    <location>
        <position position="131"/>
    </location>
</feature>
<feature type="domain" description="IF rod" evidence="4">
    <location>
        <begin position="72"/>
        <end position="131"/>
    </location>
</feature>
<organism evidence="5 6">
    <name type="scientific">Chiloscyllium punctatum</name>
    <name type="common">Brownbanded bambooshark</name>
    <name type="synonym">Hemiscyllium punctatum</name>
    <dbReference type="NCBI Taxonomy" id="137246"/>
    <lineage>
        <taxon>Eukaryota</taxon>
        <taxon>Metazoa</taxon>
        <taxon>Chordata</taxon>
        <taxon>Craniata</taxon>
        <taxon>Vertebrata</taxon>
        <taxon>Chondrichthyes</taxon>
        <taxon>Elasmobranchii</taxon>
        <taxon>Galeomorphii</taxon>
        <taxon>Galeoidea</taxon>
        <taxon>Orectolobiformes</taxon>
        <taxon>Hemiscylliidae</taxon>
        <taxon>Chiloscyllium</taxon>
    </lineage>
</organism>
<proteinExistence type="predicted"/>
<dbReference type="Proteomes" id="UP000287033">
    <property type="component" value="Unassembled WGS sequence"/>
</dbReference>
<keyword evidence="6" id="KW-1185">Reference proteome</keyword>
<evidence type="ECO:0000313" key="5">
    <source>
        <dbReference type="EMBL" id="GCC44429.1"/>
    </source>
</evidence>
<dbReference type="PANTHER" id="PTHR23239">
    <property type="entry name" value="INTERMEDIATE FILAMENT"/>
    <property type="match status" value="1"/>
</dbReference>
<protein>
    <recommendedName>
        <fullName evidence="4">IF rod domain-containing protein</fullName>
    </recommendedName>
</protein>
<evidence type="ECO:0000256" key="1">
    <source>
        <dbReference type="ARBA" id="ARBA00022754"/>
    </source>
</evidence>
<dbReference type="STRING" id="137246.A0A401TP82"/>
<dbReference type="GO" id="GO:0005198">
    <property type="term" value="F:structural molecule activity"/>
    <property type="evidence" value="ECO:0007669"/>
    <property type="project" value="InterPro"/>
</dbReference>
<dbReference type="AlphaFoldDB" id="A0A401TP82"/>
<sequence>MTAGSTYSRSASHPRQFSSYSLTTGSSRSGPRISLAAGAGTLGFSRGYGGSISSGLGSSSLGLISGGLGMNEKDTMQALNQRLCTYLEKVRSLEQDNCRLEKEIREFATSRSIDTFDWSVYNSTVKPLQEQ</sequence>
<feature type="compositionally biased region" description="Low complexity" evidence="3">
    <location>
        <begin position="18"/>
        <end position="30"/>
    </location>
</feature>
<evidence type="ECO:0000256" key="2">
    <source>
        <dbReference type="ARBA" id="ARBA00023054"/>
    </source>
</evidence>
<keyword evidence="1" id="KW-0403">Intermediate filament</keyword>
<dbReference type="InterPro" id="IPR002957">
    <property type="entry name" value="Keratin_I"/>
</dbReference>
<feature type="region of interest" description="Disordered" evidence="3">
    <location>
        <begin position="1"/>
        <end position="31"/>
    </location>
</feature>
<evidence type="ECO:0000256" key="3">
    <source>
        <dbReference type="SAM" id="MobiDB-lite"/>
    </source>
</evidence>
<reference evidence="5 6" key="1">
    <citation type="journal article" date="2018" name="Nat. Ecol. Evol.">
        <title>Shark genomes provide insights into elasmobranch evolution and the origin of vertebrates.</title>
        <authorList>
            <person name="Hara Y"/>
            <person name="Yamaguchi K"/>
            <person name="Onimaru K"/>
            <person name="Kadota M"/>
            <person name="Koyanagi M"/>
            <person name="Keeley SD"/>
            <person name="Tatsumi K"/>
            <person name="Tanaka K"/>
            <person name="Motone F"/>
            <person name="Kageyama Y"/>
            <person name="Nozu R"/>
            <person name="Adachi N"/>
            <person name="Nishimura O"/>
            <person name="Nakagawa R"/>
            <person name="Tanegashima C"/>
            <person name="Kiyatake I"/>
            <person name="Matsumoto R"/>
            <person name="Murakumo K"/>
            <person name="Nishida K"/>
            <person name="Terakita A"/>
            <person name="Kuratani S"/>
            <person name="Sato K"/>
            <person name="Hyodo S Kuraku.S."/>
        </authorList>
    </citation>
    <scope>NUCLEOTIDE SEQUENCE [LARGE SCALE GENOMIC DNA]</scope>
</reference>
<dbReference type="SUPFAM" id="SSF64593">
    <property type="entry name" value="Intermediate filament protein, coiled coil region"/>
    <property type="match status" value="1"/>
</dbReference>
<dbReference type="InterPro" id="IPR039008">
    <property type="entry name" value="IF_rod_dom"/>
</dbReference>
<dbReference type="EMBL" id="BEZZ01130184">
    <property type="protein sequence ID" value="GCC44429.1"/>
    <property type="molecule type" value="Genomic_DNA"/>
</dbReference>
<dbReference type="GO" id="GO:0005882">
    <property type="term" value="C:intermediate filament"/>
    <property type="evidence" value="ECO:0007669"/>
    <property type="project" value="UniProtKB-KW"/>
</dbReference>
<dbReference type="Pfam" id="PF00038">
    <property type="entry name" value="Filament"/>
    <property type="match status" value="1"/>
</dbReference>
<evidence type="ECO:0000313" key="6">
    <source>
        <dbReference type="Proteomes" id="UP000287033"/>
    </source>
</evidence>
<name>A0A401TP82_CHIPU</name>
<evidence type="ECO:0000259" key="4">
    <source>
        <dbReference type="PROSITE" id="PS51842"/>
    </source>
</evidence>
<dbReference type="OrthoDB" id="8953088at2759"/>
<accession>A0A401TP82</accession>
<dbReference type="PANTHER" id="PTHR23239:SF344">
    <property type="entry name" value="KERATIN, TYPE I CYTOSKELETAL 15-LIKE"/>
    <property type="match status" value="1"/>
</dbReference>
<feature type="compositionally biased region" description="Polar residues" evidence="3">
    <location>
        <begin position="1"/>
        <end position="17"/>
    </location>
</feature>
<gene>
    <name evidence="5" type="ORF">chiPu_0028367</name>
</gene>
<dbReference type="PROSITE" id="PS51842">
    <property type="entry name" value="IF_ROD_2"/>
    <property type="match status" value="1"/>
</dbReference>
<comment type="caution">
    <text evidence="5">The sequence shown here is derived from an EMBL/GenBank/DDBJ whole genome shotgun (WGS) entry which is preliminary data.</text>
</comment>
<keyword evidence="2" id="KW-0175">Coiled coil</keyword>